<accession>A0A0P6XG40</accession>
<dbReference type="GO" id="GO:0005886">
    <property type="term" value="C:plasma membrane"/>
    <property type="evidence" value="ECO:0007669"/>
    <property type="project" value="UniProtKB-SubCell"/>
</dbReference>
<evidence type="ECO:0000256" key="3">
    <source>
        <dbReference type="ARBA" id="ARBA00022989"/>
    </source>
</evidence>
<feature type="transmembrane region" description="Helical" evidence="5">
    <location>
        <begin position="179"/>
        <end position="201"/>
    </location>
</feature>
<evidence type="ECO:0000259" key="6">
    <source>
        <dbReference type="PROSITE" id="PS50850"/>
    </source>
</evidence>
<evidence type="ECO:0000313" key="7">
    <source>
        <dbReference type="EMBL" id="KPL73801.1"/>
    </source>
</evidence>
<feature type="transmembrane region" description="Helical" evidence="5">
    <location>
        <begin position="323"/>
        <end position="347"/>
    </location>
</feature>
<feature type="transmembrane region" description="Helical" evidence="5">
    <location>
        <begin position="147"/>
        <end position="173"/>
    </location>
</feature>
<keyword evidence="4 5" id="KW-0472">Membrane</keyword>
<keyword evidence="3 5" id="KW-1133">Transmembrane helix</keyword>
<dbReference type="InterPro" id="IPR052528">
    <property type="entry name" value="Sugar_transport-like"/>
</dbReference>
<feature type="transmembrane region" description="Helical" evidence="5">
    <location>
        <begin position="270"/>
        <end position="291"/>
    </location>
</feature>
<dbReference type="EMBL" id="LGHJ01000019">
    <property type="protein sequence ID" value="KPL73801.1"/>
    <property type="molecule type" value="Genomic_DNA"/>
</dbReference>
<feature type="transmembrane region" description="Helical" evidence="5">
    <location>
        <begin position="49"/>
        <end position="71"/>
    </location>
</feature>
<dbReference type="InterPro" id="IPR020846">
    <property type="entry name" value="MFS_dom"/>
</dbReference>
<keyword evidence="2 5" id="KW-0812">Transmembrane</keyword>
<dbReference type="Proteomes" id="UP000050514">
    <property type="component" value="Unassembled WGS sequence"/>
</dbReference>
<dbReference type="GO" id="GO:0022857">
    <property type="term" value="F:transmembrane transporter activity"/>
    <property type="evidence" value="ECO:0007669"/>
    <property type="project" value="InterPro"/>
</dbReference>
<reference evidence="7 8" key="1">
    <citation type="submission" date="2015-07" db="EMBL/GenBank/DDBJ databases">
        <title>Draft genome of Bellilinea caldifistulae DSM 17877.</title>
        <authorList>
            <person name="Hemp J."/>
            <person name="Ward L.M."/>
            <person name="Pace L.A."/>
            <person name="Fischer W.W."/>
        </authorList>
    </citation>
    <scope>NUCLEOTIDE SEQUENCE [LARGE SCALE GENOMIC DNA]</scope>
    <source>
        <strain evidence="7 8">GOMI-1</strain>
    </source>
</reference>
<evidence type="ECO:0000313" key="8">
    <source>
        <dbReference type="Proteomes" id="UP000050514"/>
    </source>
</evidence>
<gene>
    <name evidence="7" type="ORF">AC812_13475</name>
</gene>
<protein>
    <recommendedName>
        <fullName evidence="6">Major facilitator superfamily (MFS) profile domain-containing protein</fullName>
    </recommendedName>
</protein>
<evidence type="ECO:0000256" key="2">
    <source>
        <dbReference type="ARBA" id="ARBA00022692"/>
    </source>
</evidence>
<evidence type="ECO:0000256" key="1">
    <source>
        <dbReference type="ARBA" id="ARBA00004651"/>
    </source>
</evidence>
<comment type="subcellular location">
    <subcellularLocation>
        <location evidence="1">Cell membrane</location>
        <topology evidence="1">Multi-pass membrane protein</topology>
    </subcellularLocation>
</comment>
<dbReference type="STRING" id="360411.AC812_13475"/>
<evidence type="ECO:0000256" key="4">
    <source>
        <dbReference type="ARBA" id="ARBA00023136"/>
    </source>
</evidence>
<keyword evidence="8" id="KW-1185">Reference proteome</keyword>
<dbReference type="OrthoDB" id="142704at2"/>
<feature type="transmembrane region" description="Helical" evidence="5">
    <location>
        <begin position="20"/>
        <end position="43"/>
    </location>
</feature>
<dbReference type="InterPro" id="IPR011701">
    <property type="entry name" value="MFS"/>
</dbReference>
<feature type="transmembrane region" description="Helical" evidence="5">
    <location>
        <begin position="386"/>
        <end position="408"/>
    </location>
</feature>
<organism evidence="7 8">
    <name type="scientific">Bellilinea caldifistulae</name>
    <dbReference type="NCBI Taxonomy" id="360411"/>
    <lineage>
        <taxon>Bacteria</taxon>
        <taxon>Bacillati</taxon>
        <taxon>Chloroflexota</taxon>
        <taxon>Anaerolineae</taxon>
        <taxon>Anaerolineales</taxon>
        <taxon>Anaerolineaceae</taxon>
        <taxon>Bellilinea</taxon>
    </lineage>
</organism>
<feature type="transmembrane region" description="Helical" evidence="5">
    <location>
        <begin position="237"/>
        <end position="258"/>
    </location>
</feature>
<name>A0A0P6XG40_9CHLR</name>
<dbReference type="PANTHER" id="PTHR23526">
    <property type="entry name" value="INTEGRAL MEMBRANE TRANSPORT PROTEIN-RELATED"/>
    <property type="match status" value="1"/>
</dbReference>
<feature type="transmembrane region" description="Helical" evidence="5">
    <location>
        <begin position="298"/>
        <end position="317"/>
    </location>
</feature>
<dbReference type="PANTHER" id="PTHR23526:SF1">
    <property type="entry name" value="MAJOR FACILITATOR SUPERFAMILY MFS_1"/>
    <property type="match status" value="1"/>
</dbReference>
<sequence length="433" mass="47887">MAQENLLQKSLRFNTIVNLIDGGFFGFALGLASFSTVIPLFIANFTDSAAWIGLVPAIHAVGWQFPQLLTARWVSRMKRFKPFVLFMTVQERLPFLGLALLAWWSPAIDNRLTLTIAFSLLIWQGVGGGLTANAWQNFIGKIIPYNLRATFFGAQSAAANLLGGIGAILAGFLLERLDFPTNFMVCFLLASGMMVVSWVFLSLSREPDHPIDSQPDNQKVFWQKVLVIIRKDRPFRWFIISRILFQFATMAAAFYTVYAVKVLGMGEVAAGVMTSILFIVQVVSNMAFGWLADRKGRLPVLMIGALCSVIAAGAAWLAPDYNWFYAIMIFAGMASSVFWTIGIAVSLEFGTEQERPTYVGLANTLIAPSAILAPLLGGWLADWVSYRLTFLVSALFGLLTWLILFLFVRIPQKAPLPAALAYSADPPLETRNQ</sequence>
<dbReference type="SUPFAM" id="SSF103473">
    <property type="entry name" value="MFS general substrate transporter"/>
    <property type="match status" value="1"/>
</dbReference>
<dbReference type="Pfam" id="PF07690">
    <property type="entry name" value="MFS_1"/>
    <property type="match status" value="1"/>
</dbReference>
<comment type="caution">
    <text evidence="7">The sequence shown here is derived from an EMBL/GenBank/DDBJ whole genome shotgun (WGS) entry which is preliminary data.</text>
</comment>
<feature type="transmembrane region" description="Helical" evidence="5">
    <location>
        <begin position="116"/>
        <end position="135"/>
    </location>
</feature>
<feature type="transmembrane region" description="Helical" evidence="5">
    <location>
        <begin position="359"/>
        <end position="380"/>
    </location>
</feature>
<feature type="domain" description="Major facilitator superfamily (MFS) profile" evidence="6">
    <location>
        <begin position="234"/>
        <end position="433"/>
    </location>
</feature>
<dbReference type="InterPro" id="IPR036259">
    <property type="entry name" value="MFS_trans_sf"/>
</dbReference>
<dbReference type="Gene3D" id="1.20.1250.20">
    <property type="entry name" value="MFS general substrate transporter like domains"/>
    <property type="match status" value="2"/>
</dbReference>
<dbReference type="RefSeq" id="WP_061917330.1">
    <property type="nucleotide sequence ID" value="NZ_DF967971.1"/>
</dbReference>
<dbReference type="AlphaFoldDB" id="A0A0P6XG40"/>
<dbReference type="PROSITE" id="PS50850">
    <property type="entry name" value="MFS"/>
    <property type="match status" value="1"/>
</dbReference>
<evidence type="ECO:0000256" key="5">
    <source>
        <dbReference type="SAM" id="Phobius"/>
    </source>
</evidence>
<proteinExistence type="predicted"/>
<feature type="transmembrane region" description="Helical" evidence="5">
    <location>
        <begin position="83"/>
        <end position="104"/>
    </location>
</feature>